<evidence type="ECO:0000256" key="3">
    <source>
        <dbReference type="ARBA" id="ARBA00022806"/>
    </source>
</evidence>
<feature type="compositionally biased region" description="Low complexity" evidence="7">
    <location>
        <begin position="445"/>
        <end position="469"/>
    </location>
</feature>
<evidence type="ECO:0000256" key="4">
    <source>
        <dbReference type="ARBA" id="ARBA00022840"/>
    </source>
</evidence>
<feature type="region of interest" description="Disordered" evidence="7">
    <location>
        <begin position="441"/>
        <end position="497"/>
    </location>
</feature>
<dbReference type="RefSeq" id="WP_053521365.1">
    <property type="nucleotide sequence ID" value="NZ_LHCF01000003.1"/>
</dbReference>
<keyword evidence="3 11" id="KW-0347">Helicase</keyword>
<dbReference type="InterPro" id="IPR001650">
    <property type="entry name" value="Helicase_C-like"/>
</dbReference>
<dbReference type="InterPro" id="IPR012677">
    <property type="entry name" value="Nucleotide-bd_a/b_plait_sf"/>
</dbReference>
<dbReference type="Pfam" id="PF00270">
    <property type="entry name" value="DEAD"/>
    <property type="match status" value="1"/>
</dbReference>
<proteinExistence type="inferred from homology"/>
<evidence type="ECO:0000259" key="10">
    <source>
        <dbReference type="PROSITE" id="PS51195"/>
    </source>
</evidence>
<dbReference type="InterPro" id="IPR011545">
    <property type="entry name" value="DEAD/DEAH_box_helicase_dom"/>
</dbReference>
<evidence type="ECO:0000256" key="7">
    <source>
        <dbReference type="SAM" id="MobiDB-lite"/>
    </source>
</evidence>
<dbReference type="CDD" id="cd18787">
    <property type="entry name" value="SF2_C_DEAD"/>
    <property type="match status" value="1"/>
</dbReference>
<organism evidence="11 12">
    <name type="scientific">Candidatus Phytoplasma pruni</name>
    <dbReference type="NCBI Taxonomy" id="479893"/>
    <lineage>
        <taxon>Bacteria</taxon>
        <taxon>Bacillati</taxon>
        <taxon>Mycoplasmatota</taxon>
        <taxon>Mollicutes</taxon>
        <taxon>Acholeplasmatales</taxon>
        <taxon>Acholeplasmataceae</taxon>
        <taxon>Candidatus Phytoplasma</taxon>
        <taxon>16SrIII (X-disease group)</taxon>
    </lineage>
</organism>
<dbReference type="OrthoDB" id="9805696at2"/>
<evidence type="ECO:0000256" key="1">
    <source>
        <dbReference type="ARBA" id="ARBA00022741"/>
    </source>
</evidence>
<evidence type="ECO:0000256" key="6">
    <source>
        <dbReference type="PROSITE-ProRule" id="PRU00552"/>
    </source>
</evidence>
<keyword evidence="4" id="KW-0067">ATP-binding</keyword>
<dbReference type="Gene3D" id="3.40.50.300">
    <property type="entry name" value="P-loop containing nucleotide triphosphate hydrolases"/>
    <property type="match status" value="2"/>
</dbReference>
<feature type="short sequence motif" description="Q motif" evidence="6">
    <location>
        <begin position="3"/>
        <end position="31"/>
    </location>
</feature>
<dbReference type="SMART" id="SM00487">
    <property type="entry name" value="DEXDc"/>
    <property type="match status" value="1"/>
</dbReference>
<reference evidence="12" key="1">
    <citation type="submission" date="2015-05" db="EMBL/GenBank/DDBJ databases">
        <title>Draft genome sequence of 'Candidatus Phytoplasma Pruni' strain CX, a plant pathogenic bacterium.</title>
        <authorList>
            <person name="Lee I.-M."/>
            <person name="Bottner-Parker K.D."/>
            <person name="Shao J."/>
            <person name="Gundersen-Rindal D.E."/>
            <person name="Zhao Y."/>
            <person name="Davis R.E."/>
        </authorList>
    </citation>
    <scope>NUCLEOTIDE SEQUENCE [LARGE SCALE GENOMIC DNA]</scope>
    <source>
        <strain evidence="12">CX</strain>
    </source>
</reference>
<dbReference type="CDD" id="cd00268">
    <property type="entry name" value="DEADc"/>
    <property type="match status" value="1"/>
</dbReference>
<dbReference type="InterPro" id="IPR044742">
    <property type="entry name" value="DEAD/DEAH_RhlB"/>
</dbReference>
<evidence type="ECO:0000259" key="9">
    <source>
        <dbReference type="PROSITE" id="PS51194"/>
    </source>
</evidence>
<dbReference type="PANTHER" id="PTHR47959:SF1">
    <property type="entry name" value="ATP-DEPENDENT RNA HELICASE DBPA"/>
    <property type="match status" value="1"/>
</dbReference>
<feature type="domain" description="Helicase ATP-binding" evidence="8">
    <location>
        <begin position="34"/>
        <end position="205"/>
    </location>
</feature>
<dbReference type="GO" id="GO:0016787">
    <property type="term" value="F:hydrolase activity"/>
    <property type="evidence" value="ECO:0007669"/>
    <property type="project" value="UniProtKB-KW"/>
</dbReference>
<dbReference type="AlphaFoldDB" id="A0A0M1N0B4"/>
<dbReference type="GO" id="GO:0003676">
    <property type="term" value="F:nucleic acid binding"/>
    <property type="evidence" value="ECO:0007669"/>
    <property type="project" value="InterPro"/>
</dbReference>
<feature type="domain" description="DEAD-box RNA helicase Q" evidence="10">
    <location>
        <begin position="3"/>
        <end position="31"/>
    </location>
</feature>
<sequence length="575" mass="65878">MSILFTDLNLLPQTEKALEELNFSIPTSVQAMAIPEMIQGHDIIVQSQTGTGKTFAFGIPTIEKIDPKLAKTQSLILCPTRELALQVSQEIKKLLKFHREIRTAVVYGGESYIKQFHQLDLKPQIIIATPGRMIDLLDRKKVDLSAVKILTLDEADEMLKMGFQDALETILSQIPKEKQTALFSATLPFSIKKIASKYQNNPKVLKVLQQNIAVKSIEQFYYIVKHFDKSKLLVRLLDQKNPESVIIFANTKKDVDNILSYLQERDFLADAIHGDLKQNQRQHVMNNFRKKNIKILVATDVAARGLDIDDIKMVINFDLPHEDEVYVHRIGRTGRAGKKGVAYSLISVQQVSQLKKLENYLKEKITAVTIPSIEEIKQEQNKLFETKIVELIEQNPEENNKTTTLTEALLEKFDDKTIINNLLSHLMPKSKKYEEIAEPKSFGGSSRYQNTRNNYRNNNFSRFNNSNSYGSDNRRENYGRRSNSNFSNNNNKFGRFGGRDQMTELTINLGREDGINPPVFLKILSDKFNVYGKNIGNIKHLSNKTVFEIADRFVKQVQSKDNVYYEKKLLQIQSI</sequence>
<dbReference type="Gene3D" id="3.30.70.330">
    <property type="match status" value="1"/>
</dbReference>
<evidence type="ECO:0000313" key="11">
    <source>
        <dbReference type="EMBL" id="KOR75608.1"/>
    </source>
</evidence>
<dbReference type="PANTHER" id="PTHR47959">
    <property type="entry name" value="ATP-DEPENDENT RNA HELICASE RHLE-RELATED"/>
    <property type="match status" value="1"/>
</dbReference>
<dbReference type="InterPro" id="IPR014001">
    <property type="entry name" value="Helicase_ATP-bd"/>
</dbReference>
<dbReference type="Pfam" id="PF03880">
    <property type="entry name" value="DbpA"/>
    <property type="match status" value="1"/>
</dbReference>
<dbReference type="GO" id="GO:0003724">
    <property type="term" value="F:RNA helicase activity"/>
    <property type="evidence" value="ECO:0007669"/>
    <property type="project" value="InterPro"/>
</dbReference>
<dbReference type="EMBL" id="LHCF01000003">
    <property type="protein sequence ID" value="KOR75608.1"/>
    <property type="molecule type" value="Genomic_DNA"/>
</dbReference>
<dbReference type="InterPro" id="IPR027417">
    <property type="entry name" value="P-loop_NTPase"/>
</dbReference>
<keyword evidence="2" id="KW-0378">Hydrolase</keyword>
<evidence type="ECO:0000256" key="5">
    <source>
        <dbReference type="ARBA" id="ARBA00038437"/>
    </source>
</evidence>
<dbReference type="CDD" id="cd12252">
    <property type="entry name" value="RRM_DbpA"/>
    <property type="match status" value="1"/>
</dbReference>
<dbReference type="Proteomes" id="UP000037386">
    <property type="component" value="Unassembled WGS sequence"/>
</dbReference>
<accession>A0A0M1N0B4</accession>
<dbReference type="GO" id="GO:0005524">
    <property type="term" value="F:ATP binding"/>
    <property type="evidence" value="ECO:0007669"/>
    <property type="project" value="UniProtKB-KW"/>
</dbReference>
<dbReference type="SUPFAM" id="SSF52540">
    <property type="entry name" value="P-loop containing nucleoside triphosphate hydrolases"/>
    <property type="match status" value="1"/>
</dbReference>
<comment type="similarity">
    <text evidence="5">Belongs to the DEAD box helicase family.</text>
</comment>
<comment type="caution">
    <text evidence="11">The sequence shown here is derived from an EMBL/GenBank/DDBJ whole genome shotgun (WGS) entry which is preliminary data.</text>
</comment>
<feature type="compositionally biased region" description="Low complexity" evidence="7">
    <location>
        <begin position="480"/>
        <end position="494"/>
    </location>
</feature>
<feature type="domain" description="Helicase C-terminal" evidence="9">
    <location>
        <begin position="216"/>
        <end position="384"/>
    </location>
</feature>
<protein>
    <submittedName>
        <fullName evidence="11">Superfamily II DNA and RNA helicase</fullName>
    </submittedName>
</protein>
<dbReference type="PATRIC" id="fig|479893.3.peg.181"/>
<dbReference type="PROSITE" id="PS51192">
    <property type="entry name" value="HELICASE_ATP_BIND_1"/>
    <property type="match status" value="1"/>
</dbReference>
<dbReference type="PROSITE" id="PS51194">
    <property type="entry name" value="HELICASE_CTER"/>
    <property type="match status" value="1"/>
</dbReference>
<dbReference type="InterPro" id="IPR014014">
    <property type="entry name" value="RNA_helicase_DEAD_Q_motif"/>
</dbReference>
<dbReference type="InterPro" id="IPR050079">
    <property type="entry name" value="DEAD_box_RNA_helicase"/>
</dbReference>
<evidence type="ECO:0000259" key="8">
    <source>
        <dbReference type="PROSITE" id="PS51192"/>
    </source>
</evidence>
<gene>
    <name evidence="11" type="primary">srmB</name>
    <name evidence="11" type="ORF">CPX_001398</name>
</gene>
<dbReference type="InterPro" id="IPR005580">
    <property type="entry name" value="DbpA/CsdA_RNA-bd_dom"/>
</dbReference>
<dbReference type="Pfam" id="PF00271">
    <property type="entry name" value="Helicase_C"/>
    <property type="match status" value="1"/>
</dbReference>
<keyword evidence="1" id="KW-0547">Nucleotide-binding</keyword>
<dbReference type="STRING" id="479893.CPX_001398"/>
<evidence type="ECO:0000313" key="12">
    <source>
        <dbReference type="Proteomes" id="UP000037386"/>
    </source>
</evidence>
<dbReference type="GO" id="GO:0005829">
    <property type="term" value="C:cytosol"/>
    <property type="evidence" value="ECO:0007669"/>
    <property type="project" value="TreeGrafter"/>
</dbReference>
<dbReference type="SMART" id="SM00490">
    <property type="entry name" value="HELICc"/>
    <property type="match status" value="1"/>
</dbReference>
<dbReference type="PROSITE" id="PS51195">
    <property type="entry name" value="Q_MOTIF"/>
    <property type="match status" value="1"/>
</dbReference>
<evidence type="ECO:0000256" key="2">
    <source>
        <dbReference type="ARBA" id="ARBA00022801"/>
    </source>
</evidence>
<name>A0A0M1N0B4_9MOLU</name>